<comment type="caution">
    <text evidence="2">The sequence shown here is derived from an EMBL/GenBank/DDBJ whole genome shotgun (WGS) entry which is preliminary data.</text>
</comment>
<dbReference type="Gene3D" id="3.40.430.10">
    <property type="entry name" value="Dihydrofolate Reductase, subunit A"/>
    <property type="match status" value="1"/>
</dbReference>
<proteinExistence type="predicted"/>
<evidence type="ECO:0000259" key="1">
    <source>
        <dbReference type="Pfam" id="PF01872"/>
    </source>
</evidence>
<gene>
    <name evidence="2" type="ORF">GCM10022222_45870</name>
</gene>
<dbReference type="SUPFAM" id="SSF53597">
    <property type="entry name" value="Dihydrofolate reductase-like"/>
    <property type="match status" value="1"/>
</dbReference>
<dbReference type="InterPro" id="IPR050765">
    <property type="entry name" value="Riboflavin_Biosynth_HTPR"/>
</dbReference>
<reference evidence="3" key="1">
    <citation type="journal article" date="2019" name="Int. J. Syst. Evol. Microbiol.">
        <title>The Global Catalogue of Microorganisms (GCM) 10K type strain sequencing project: providing services to taxonomists for standard genome sequencing and annotation.</title>
        <authorList>
            <consortium name="The Broad Institute Genomics Platform"/>
            <consortium name="The Broad Institute Genome Sequencing Center for Infectious Disease"/>
            <person name="Wu L."/>
            <person name="Ma J."/>
        </authorList>
    </citation>
    <scope>NUCLEOTIDE SEQUENCE [LARGE SCALE GENOMIC DNA]</scope>
    <source>
        <strain evidence="3">JCM 16898</strain>
    </source>
</reference>
<feature type="domain" description="Bacterial bifunctional deaminase-reductase C-terminal" evidence="1">
    <location>
        <begin position="4"/>
        <end position="184"/>
    </location>
</feature>
<keyword evidence="3" id="KW-1185">Reference proteome</keyword>
<sequence>MGRVIVANWVTLDGVMQAPGLPDEDTRDGFTQGGWAAPYADPVMGAKMSELMTGDYAWLFGRTSYQGLLESWDRQGGPFKDALNNRTKYVASGAADTHLAWPNSILLHGDVPAEVARLKENSAANLVIMGSRVLINSLVAADLIDEYLLMIAPLVLGSGRRLFLDGTHTALQLRECTPVGTGAVAAVYERDRRQAQDDAGRKRGGADLTGRS</sequence>
<evidence type="ECO:0000313" key="2">
    <source>
        <dbReference type="EMBL" id="GAA3557025.1"/>
    </source>
</evidence>
<dbReference type="PANTHER" id="PTHR38011">
    <property type="entry name" value="DIHYDROFOLATE REDUCTASE FAMILY PROTEIN (AFU_ORTHOLOGUE AFUA_8G06820)"/>
    <property type="match status" value="1"/>
</dbReference>
<dbReference type="InterPro" id="IPR024072">
    <property type="entry name" value="DHFR-like_dom_sf"/>
</dbReference>
<dbReference type="Pfam" id="PF01872">
    <property type="entry name" value="RibD_C"/>
    <property type="match status" value="1"/>
</dbReference>
<dbReference type="RefSeq" id="WP_344863023.1">
    <property type="nucleotide sequence ID" value="NZ_BAAAZN010000009.1"/>
</dbReference>
<protein>
    <submittedName>
        <fullName evidence="2">Dihydrofolate reductase family protein</fullName>
    </submittedName>
</protein>
<accession>A0ABP6X0P0</accession>
<organism evidence="2 3">
    <name type="scientific">Amycolatopsis ultiminotia</name>
    <dbReference type="NCBI Taxonomy" id="543629"/>
    <lineage>
        <taxon>Bacteria</taxon>
        <taxon>Bacillati</taxon>
        <taxon>Actinomycetota</taxon>
        <taxon>Actinomycetes</taxon>
        <taxon>Pseudonocardiales</taxon>
        <taxon>Pseudonocardiaceae</taxon>
        <taxon>Amycolatopsis</taxon>
    </lineage>
</organism>
<dbReference type="Proteomes" id="UP001500689">
    <property type="component" value="Unassembled WGS sequence"/>
</dbReference>
<dbReference type="EMBL" id="BAAAZN010000009">
    <property type="protein sequence ID" value="GAA3557025.1"/>
    <property type="molecule type" value="Genomic_DNA"/>
</dbReference>
<evidence type="ECO:0000313" key="3">
    <source>
        <dbReference type="Proteomes" id="UP001500689"/>
    </source>
</evidence>
<dbReference type="InterPro" id="IPR002734">
    <property type="entry name" value="RibDG_C"/>
</dbReference>
<dbReference type="PANTHER" id="PTHR38011:SF2">
    <property type="entry name" value="BIFUNCTIONAL DEAMINASE-REDUCTASE DOMAIN PROTEIN"/>
    <property type="match status" value="1"/>
</dbReference>
<name>A0ABP6X0P0_9PSEU</name>